<dbReference type="AlphaFoldDB" id="A0A0R1GMY2"/>
<dbReference type="EMBL" id="AZDA01000079">
    <property type="protein sequence ID" value="KRK35414.1"/>
    <property type="molecule type" value="Genomic_DNA"/>
</dbReference>
<dbReference type="InterPro" id="IPR049285">
    <property type="entry name" value="DUF4931_C"/>
</dbReference>
<dbReference type="InterPro" id="IPR046322">
    <property type="entry name" value="DUF4931"/>
</dbReference>
<dbReference type="Gene3D" id="3.30.428.10">
    <property type="entry name" value="HIT-like"/>
    <property type="match status" value="1"/>
</dbReference>
<sequence>MRDTLPDPLVFQTNAAKHKPENIRQPLNACPFCAPAQLTNVLLQQTDMIWLVNKFRTLQNTLQTLIIESTDHQGDISNYTVAYNRQLFAFAFQCWQQLQADPRYQSVVMYKNYGPLSGGSLRHPHLQIVGFEQIDGYADISLAHFQGLPVSETDALTVTISTKPVMGFVEINVHLKQATALTALADTVQAIITYVLQRHYHGQCDSYNLFFYQLNGDVYCKVLPRFVVSPYFVGYHLAQVNDHEQLMAVQHGLRTIFAERGLCQ</sequence>
<dbReference type="SUPFAM" id="SSF54197">
    <property type="entry name" value="HIT-like"/>
    <property type="match status" value="1"/>
</dbReference>
<feature type="domain" description="DUF4931" evidence="1">
    <location>
        <begin position="11"/>
        <end position="134"/>
    </location>
</feature>
<evidence type="ECO:0000313" key="4">
    <source>
        <dbReference type="Proteomes" id="UP000051461"/>
    </source>
</evidence>
<name>A0A0R1GMY2_9LACO</name>
<evidence type="ECO:0008006" key="5">
    <source>
        <dbReference type="Google" id="ProtNLM"/>
    </source>
</evidence>
<reference evidence="3 4" key="1">
    <citation type="journal article" date="2015" name="Genome Announc.">
        <title>Expanding the biotechnology potential of lactobacilli through comparative genomics of 213 strains and associated genera.</title>
        <authorList>
            <person name="Sun Z."/>
            <person name="Harris H.M."/>
            <person name="McCann A."/>
            <person name="Guo C."/>
            <person name="Argimon S."/>
            <person name="Zhang W."/>
            <person name="Yang X."/>
            <person name="Jeffery I.B."/>
            <person name="Cooney J.C."/>
            <person name="Kagawa T.F."/>
            <person name="Liu W."/>
            <person name="Song Y."/>
            <person name="Salvetti E."/>
            <person name="Wrobel A."/>
            <person name="Rasinkangas P."/>
            <person name="Parkhill J."/>
            <person name="Rea M.C."/>
            <person name="O'Sullivan O."/>
            <person name="Ritari J."/>
            <person name="Douillard F.P."/>
            <person name="Paul Ross R."/>
            <person name="Yang R."/>
            <person name="Briner A.E."/>
            <person name="Felis G.E."/>
            <person name="de Vos W.M."/>
            <person name="Barrangou R."/>
            <person name="Klaenhammer T.R."/>
            <person name="Caufield P.W."/>
            <person name="Cui Y."/>
            <person name="Zhang H."/>
            <person name="O'Toole P.W."/>
        </authorList>
    </citation>
    <scope>NUCLEOTIDE SEQUENCE [LARGE SCALE GENOMIC DNA]</scope>
    <source>
        <strain evidence="3 4">DSM 20003</strain>
    </source>
</reference>
<keyword evidence="4" id="KW-1185">Reference proteome</keyword>
<proteinExistence type="predicted"/>
<dbReference type="Proteomes" id="UP000051461">
    <property type="component" value="Unassembled WGS sequence"/>
</dbReference>
<dbReference type="RefSeq" id="WP_057904724.1">
    <property type="nucleotide sequence ID" value="NZ_AZDA01000079.1"/>
</dbReference>
<evidence type="ECO:0000313" key="3">
    <source>
        <dbReference type="EMBL" id="KRK35414.1"/>
    </source>
</evidence>
<dbReference type="STRING" id="1423726.FC07_GL000141"/>
<evidence type="ECO:0000259" key="2">
    <source>
        <dbReference type="Pfam" id="PF20956"/>
    </source>
</evidence>
<dbReference type="PIRSF" id="PIRSF031505">
    <property type="entry name" value="GalT_short"/>
    <property type="match status" value="1"/>
</dbReference>
<protein>
    <recommendedName>
        <fullName evidence="5">Galactose-1-phosphate uridylyltransferase</fullName>
    </recommendedName>
</protein>
<dbReference type="OrthoDB" id="1803128at2"/>
<dbReference type="Pfam" id="PF20956">
    <property type="entry name" value="DUF4931_C"/>
    <property type="match status" value="1"/>
</dbReference>
<accession>A0A0R1GMY2</accession>
<dbReference type="Pfam" id="PF16285">
    <property type="entry name" value="DUF4931_N"/>
    <property type="match status" value="1"/>
</dbReference>
<comment type="caution">
    <text evidence="3">The sequence shown here is derived from an EMBL/GenBank/DDBJ whole genome shotgun (WGS) entry which is preliminary data.</text>
</comment>
<dbReference type="InterPro" id="IPR036265">
    <property type="entry name" value="HIT-like_sf"/>
</dbReference>
<organism evidence="3 4">
    <name type="scientific">Loigolactobacillus bifermentans DSM 20003</name>
    <dbReference type="NCBI Taxonomy" id="1423726"/>
    <lineage>
        <taxon>Bacteria</taxon>
        <taxon>Bacillati</taxon>
        <taxon>Bacillota</taxon>
        <taxon>Bacilli</taxon>
        <taxon>Lactobacillales</taxon>
        <taxon>Lactobacillaceae</taxon>
        <taxon>Loigolactobacillus</taxon>
    </lineage>
</organism>
<evidence type="ECO:0000259" key="1">
    <source>
        <dbReference type="Pfam" id="PF16285"/>
    </source>
</evidence>
<gene>
    <name evidence="3" type="ORF">FC07_GL000141</name>
</gene>
<feature type="domain" description="DUF4931" evidence="2">
    <location>
        <begin position="143"/>
        <end position="247"/>
    </location>
</feature>
<dbReference type="PATRIC" id="fig|1423726.3.peg.149"/>
<dbReference type="InterPro" id="IPR012361">
    <property type="entry name" value="GalT_short"/>
</dbReference>